<evidence type="ECO:0000313" key="18">
    <source>
        <dbReference type="EMBL" id="RGS49282.1"/>
    </source>
</evidence>
<dbReference type="GO" id="GO:0015648">
    <property type="term" value="F:lipid-linked peptidoglycan transporter activity"/>
    <property type="evidence" value="ECO:0007669"/>
    <property type="project" value="TreeGrafter"/>
</dbReference>
<evidence type="ECO:0000256" key="4">
    <source>
        <dbReference type="ARBA" id="ARBA00022692"/>
    </source>
</evidence>
<organism evidence="18 19">
    <name type="scientific">Holdemanella biformis</name>
    <dbReference type="NCBI Taxonomy" id="1735"/>
    <lineage>
        <taxon>Bacteria</taxon>
        <taxon>Bacillati</taxon>
        <taxon>Bacillota</taxon>
        <taxon>Erysipelotrichia</taxon>
        <taxon>Erysipelotrichales</taxon>
        <taxon>Erysipelotrichaceae</taxon>
        <taxon>Holdemanella</taxon>
    </lineage>
</organism>
<evidence type="ECO:0000256" key="16">
    <source>
        <dbReference type="ARBA" id="ARBA00049966"/>
    </source>
</evidence>
<dbReference type="AlphaFoldDB" id="A0A412JAF0"/>
<comment type="caution">
    <text evidence="18">The sequence shown here is derived from an EMBL/GenBank/DDBJ whole genome shotgun (WGS) entry which is preliminary data.</text>
</comment>
<proteinExistence type="inferred from homology"/>
<keyword evidence="3" id="KW-0808">Transferase</keyword>
<feature type="transmembrane region" description="Helical" evidence="17">
    <location>
        <begin position="178"/>
        <end position="197"/>
    </location>
</feature>
<keyword evidence="4 17" id="KW-0812">Transmembrane</keyword>
<keyword evidence="8 17" id="KW-0472">Membrane</keyword>
<feature type="transmembrane region" description="Helical" evidence="17">
    <location>
        <begin position="204"/>
        <end position="225"/>
    </location>
</feature>
<keyword evidence="2" id="KW-0328">Glycosyltransferase</keyword>
<evidence type="ECO:0000256" key="17">
    <source>
        <dbReference type="SAM" id="Phobius"/>
    </source>
</evidence>
<evidence type="ECO:0000256" key="9">
    <source>
        <dbReference type="ARBA" id="ARBA00032370"/>
    </source>
</evidence>
<sequence>MSKQKRRSKLSFFALDPKCDKYINWAVALLLLAGTFTIISTNVGKTTSAPNIVPKVLMKQCMFVLCGYIAMWFMNRWFRFKWYSKVEGLIIGISIFMLILPFFFAEIGGSHAWILIGGISLQPSEFAKPLIILICATCLYRAKKETDMLKVRGQLFMRAWISFVLMFGIVFAQKDMGTLVIICFIFLSCIMIPRYVVLQRMQRLLKLFVYGAVAAAIVLFGITNIGTEIIKHTSLAHIAVRVENFKDPYTDVYVDGYQPANSLYGIASSDIRGKGIGNSTRKYGYLTQADNDYILAVLLEETGVFGLFGLVLLYGMIEIRLFYYAFKTSENMYKVTLGGIGVYLFMHFFLNAGGVACLIPFTGVPLLFISSGGTSLMSIMLTMGLAQNCICSIRRKEMDRLL</sequence>
<dbReference type="EC" id="2.4.99.28" evidence="14"/>
<comment type="catalytic activity">
    <reaction evidence="15">
        <text>[GlcNAc-(1-&gt;4)-Mur2Ac(oyl-L-Ala-gamma-D-Glu-L-Lys-D-Ala-D-Ala)](n)-di-trans,octa-cis-undecaprenyl diphosphate + beta-D-GlcNAc-(1-&gt;4)-Mur2Ac(oyl-L-Ala-gamma-D-Glu-L-Lys-D-Ala-D-Ala)-di-trans,octa-cis-undecaprenyl diphosphate = [GlcNAc-(1-&gt;4)-Mur2Ac(oyl-L-Ala-gamma-D-Glu-L-Lys-D-Ala-D-Ala)](n+1)-di-trans,octa-cis-undecaprenyl diphosphate + di-trans,octa-cis-undecaprenyl diphosphate + H(+)</text>
        <dbReference type="Rhea" id="RHEA:23708"/>
        <dbReference type="Rhea" id="RHEA-COMP:9602"/>
        <dbReference type="Rhea" id="RHEA-COMP:9603"/>
        <dbReference type="ChEBI" id="CHEBI:15378"/>
        <dbReference type="ChEBI" id="CHEBI:58405"/>
        <dbReference type="ChEBI" id="CHEBI:60033"/>
        <dbReference type="ChEBI" id="CHEBI:78435"/>
        <dbReference type="EC" id="2.4.99.28"/>
    </reaction>
</comment>
<reference evidence="18 19" key="1">
    <citation type="submission" date="2018-08" db="EMBL/GenBank/DDBJ databases">
        <title>A genome reference for cultivated species of the human gut microbiota.</title>
        <authorList>
            <person name="Zou Y."/>
            <person name="Xue W."/>
            <person name="Luo G."/>
        </authorList>
    </citation>
    <scope>NUCLEOTIDE SEQUENCE [LARGE SCALE GENOMIC DNA]</scope>
    <source>
        <strain evidence="18 19">AF22-10AC</strain>
    </source>
</reference>
<gene>
    <name evidence="18" type="ORF">DWX92_00940</name>
</gene>
<evidence type="ECO:0000256" key="10">
    <source>
        <dbReference type="ARBA" id="ARBA00033270"/>
    </source>
</evidence>
<keyword evidence="5" id="KW-0133">Cell shape</keyword>
<dbReference type="Pfam" id="PF01098">
    <property type="entry name" value="FTSW_RODA_SPOVE"/>
    <property type="match status" value="1"/>
</dbReference>
<comment type="function">
    <text evidence="16">Peptidoglycan polymerase that is essential for cell division.</text>
</comment>
<dbReference type="PANTHER" id="PTHR30474:SF2">
    <property type="entry name" value="PEPTIDOGLYCAN GLYCOSYLTRANSFERASE FTSW-RELATED"/>
    <property type="match status" value="1"/>
</dbReference>
<dbReference type="GO" id="GO:0051301">
    <property type="term" value="P:cell division"/>
    <property type="evidence" value="ECO:0007669"/>
    <property type="project" value="InterPro"/>
</dbReference>
<accession>A0A412JAF0</accession>
<dbReference type="RefSeq" id="WP_118318777.1">
    <property type="nucleotide sequence ID" value="NZ_QRVM01000002.1"/>
</dbReference>
<feature type="transmembrane region" description="Helical" evidence="17">
    <location>
        <begin position="56"/>
        <end position="74"/>
    </location>
</feature>
<evidence type="ECO:0000256" key="14">
    <source>
        <dbReference type="ARBA" id="ARBA00044770"/>
    </source>
</evidence>
<feature type="transmembrane region" description="Helical" evidence="17">
    <location>
        <begin position="21"/>
        <end position="44"/>
    </location>
</feature>
<dbReference type="InterPro" id="IPR001182">
    <property type="entry name" value="FtsW/RodA"/>
</dbReference>
<evidence type="ECO:0000256" key="13">
    <source>
        <dbReference type="ARBA" id="ARBA00041418"/>
    </source>
</evidence>
<keyword evidence="6" id="KW-0573">Peptidoglycan synthesis</keyword>
<dbReference type="GO" id="GO:0005886">
    <property type="term" value="C:plasma membrane"/>
    <property type="evidence" value="ECO:0007669"/>
    <property type="project" value="TreeGrafter"/>
</dbReference>
<evidence type="ECO:0000256" key="1">
    <source>
        <dbReference type="ARBA" id="ARBA00004141"/>
    </source>
</evidence>
<feature type="transmembrane region" description="Helical" evidence="17">
    <location>
        <begin position="155"/>
        <end position="172"/>
    </location>
</feature>
<dbReference type="PANTHER" id="PTHR30474">
    <property type="entry name" value="CELL CYCLE PROTEIN"/>
    <property type="match status" value="1"/>
</dbReference>
<evidence type="ECO:0000313" key="19">
    <source>
        <dbReference type="Proteomes" id="UP000285274"/>
    </source>
</evidence>
<feature type="transmembrane region" description="Helical" evidence="17">
    <location>
        <begin position="367"/>
        <end position="386"/>
    </location>
</feature>
<comment type="subcellular location">
    <subcellularLocation>
        <location evidence="1">Membrane</location>
        <topology evidence="1">Multi-pass membrane protein</topology>
    </subcellularLocation>
</comment>
<feature type="transmembrane region" description="Helical" evidence="17">
    <location>
        <begin position="86"/>
        <end position="114"/>
    </location>
</feature>
<evidence type="ECO:0000256" key="11">
    <source>
        <dbReference type="ARBA" id="ARBA00038053"/>
    </source>
</evidence>
<comment type="similarity">
    <text evidence="11">Belongs to the SEDS family. FtsW subfamily.</text>
</comment>
<evidence type="ECO:0000256" key="3">
    <source>
        <dbReference type="ARBA" id="ARBA00022679"/>
    </source>
</evidence>
<dbReference type="GO" id="GO:0009252">
    <property type="term" value="P:peptidoglycan biosynthetic process"/>
    <property type="evidence" value="ECO:0007669"/>
    <property type="project" value="UniProtKB-KW"/>
</dbReference>
<evidence type="ECO:0000256" key="5">
    <source>
        <dbReference type="ARBA" id="ARBA00022960"/>
    </source>
</evidence>
<dbReference type="Proteomes" id="UP000285274">
    <property type="component" value="Unassembled WGS sequence"/>
</dbReference>
<feature type="transmembrane region" description="Helical" evidence="17">
    <location>
        <begin position="303"/>
        <end position="323"/>
    </location>
</feature>
<evidence type="ECO:0000256" key="8">
    <source>
        <dbReference type="ARBA" id="ARBA00023136"/>
    </source>
</evidence>
<evidence type="ECO:0000256" key="2">
    <source>
        <dbReference type="ARBA" id="ARBA00022676"/>
    </source>
</evidence>
<evidence type="ECO:0000256" key="7">
    <source>
        <dbReference type="ARBA" id="ARBA00022989"/>
    </source>
</evidence>
<evidence type="ECO:0000256" key="15">
    <source>
        <dbReference type="ARBA" id="ARBA00049902"/>
    </source>
</evidence>
<evidence type="ECO:0000256" key="12">
    <source>
        <dbReference type="ARBA" id="ARBA00041185"/>
    </source>
</evidence>
<name>A0A412JAF0_9FIRM</name>
<dbReference type="GO" id="GO:0008955">
    <property type="term" value="F:peptidoglycan glycosyltransferase activity"/>
    <property type="evidence" value="ECO:0007669"/>
    <property type="project" value="UniProtKB-EC"/>
</dbReference>
<protein>
    <recommendedName>
        <fullName evidence="12">Probable peptidoglycan glycosyltransferase FtsW</fullName>
        <ecNumber evidence="14">2.4.99.28</ecNumber>
    </recommendedName>
    <alternativeName>
        <fullName evidence="13">Cell division protein FtsW</fullName>
    </alternativeName>
    <alternativeName>
        <fullName evidence="10">Cell wall polymerase</fullName>
    </alternativeName>
    <alternativeName>
        <fullName evidence="9">Peptidoglycan polymerase</fullName>
    </alternativeName>
</protein>
<dbReference type="GO" id="GO:0032153">
    <property type="term" value="C:cell division site"/>
    <property type="evidence" value="ECO:0007669"/>
    <property type="project" value="TreeGrafter"/>
</dbReference>
<feature type="transmembrane region" description="Helical" evidence="17">
    <location>
        <begin position="335"/>
        <end position="361"/>
    </location>
</feature>
<evidence type="ECO:0000256" key="6">
    <source>
        <dbReference type="ARBA" id="ARBA00022984"/>
    </source>
</evidence>
<dbReference type="GO" id="GO:0008360">
    <property type="term" value="P:regulation of cell shape"/>
    <property type="evidence" value="ECO:0007669"/>
    <property type="project" value="UniProtKB-KW"/>
</dbReference>
<keyword evidence="7 17" id="KW-1133">Transmembrane helix</keyword>
<dbReference type="EMBL" id="QRVM01000002">
    <property type="protein sequence ID" value="RGS49282.1"/>
    <property type="molecule type" value="Genomic_DNA"/>
</dbReference>